<accession>A0A6A6GYK5</accession>
<evidence type="ECO:0000259" key="2">
    <source>
        <dbReference type="PROSITE" id="PS50003"/>
    </source>
</evidence>
<dbReference type="InterPro" id="IPR001849">
    <property type="entry name" value="PH_domain"/>
</dbReference>
<evidence type="ECO:0000256" key="1">
    <source>
        <dbReference type="SAM" id="MobiDB-lite"/>
    </source>
</evidence>
<evidence type="ECO:0000313" key="4">
    <source>
        <dbReference type="Proteomes" id="UP000800092"/>
    </source>
</evidence>
<feature type="region of interest" description="Disordered" evidence="1">
    <location>
        <begin position="27"/>
        <end position="96"/>
    </location>
</feature>
<feature type="compositionally biased region" description="Polar residues" evidence="1">
    <location>
        <begin position="296"/>
        <end position="305"/>
    </location>
</feature>
<gene>
    <name evidence="3" type="ORF">EV356DRAFT_508285</name>
</gene>
<organism evidence="3 4">
    <name type="scientific">Viridothelium virens</name>
    <name type="common">Speckled blister lichen</name>
    <name type="synonym">Trypethelium virens</name>
    <dbReference type="NCBI Taxonomy" id="1048519"/>
    <lineage>
        <taxon>Eukaryota</taxon>
        <taxon>Fungi</taxon>
        <taxon>Dikarya</taxon>
        <taxon>Ascomycota</taxon>
        <taxon>Pezizomycotina</taxon>
        <taxon>Dothideomycetes</taxon>
        <taxon>Dothideomycetes incertae sedis</taxon>
        <taxon>Trypetheliales</taxon>
        <taxon>Trypetheliaceae</taxon>
        <taxon>Viridothelium</taxon>
    </lineage>
</organism>
<feature type="compositionally biased region" description="Low complexity" evidence="1">
    <location>
        <begin position="534"/>
        <end position="550"/>
    </location>
</feature>
<reference evidence="3" key="1">
    <citation type="journal article" date="2020" name="Stud. Mycol.">
        <title>101 Dothideomycetes genomes: a test case for predicting lifestyles and emergence of pathogens.</title>
        <authorList>
            <person name="Haridas S."/>
            <person name="Albert R."/>
            <person name="Binder M."/>
            <person name="Bloem J."/>
            <person name="Labutti K."/>
            <person name="Salamov A."/>
            <person name="Andreopoulos B."/>
            <person name="Baker S."/>
            <person name="Barry K."/>
            <person name="Bills G."/>
            <person name="Bluhm B."/>
            <person name="Cannon C."/>
            <person name="Castanera R."/>
            <person name="Culley D."/>
            <person name="Daum C."/>
            <person name="Ezra D."/>
            <person name="Gonzalez J."/>
            <person name="Henrissat B."/>
            <person name="Kuo A."/>
            <person name="Liang C."/>
            <person name="Lipzen A."/>
            <person name="Lutzoni F."/>
            <person name="Magnuson J."/>
            <person name="Mondo S."/>
            <person name="Nolan M."/>
            <person name="Ohm R."/>
            <person name="Pangilinan J."/>
            <person name="Park H.-J."/>
            <person name="Ramirez L."/>
            <person name="Alfaro M."/>
            <person name="Sun H."/>
            <person name="Tritt A."/>
            <person name="Yoshinaga Y."/>
            <person name="Zwiers L.-H."/>
            <person name="Turgeon B."/>
            <person name="Goodwin S."/>
            <person name="Spatafora J."/>
            <person name="Crous P."/>
            <person name="Grigoriev I."/>
        </authorList>
    </citation>
    <scope>NUCLEOTIDE SEQUENCE</scope>
    <source>
        <strain evidence="3">Tuck. ex Michener</strain>
    </source>
</reference>
<name>A0A6A6GYK5_VIRVR</name>
<dbReference type="InterPro" id="IPR011993">
    <property type="entry name" value="PH-like_dom_sf"/>
</dbReference>
<dbReference type="AlphaFoldDB" id="A0A6A6GYK5"/>
<evidence type="ECO:0000313" key="3">
    <source>
        <dbReference type="EMBL" id="KAF2230678.1"/>
    </source>
</evidence>
<dbReference type="Proteomes" id="UP000800092">
    <property type="component" value="Unassembled WGS sequence"/>
</dbReference>
<protein>
    <recommendedName>
        <fullName evidence="2">PH domain-containing protein</fullName>
    </recommendedName>
</protein>
<feature type="compositionally biased region" description="Gly residues" evidence="1">
    <location>
        <begin position="506"/>
        <end position="524"/>
    </location>
</feature>
<dbReference type="PROSITE" id="PS50003">
    <property type="entry name" value="PH_DOMAIN"/>
    <property type="match status" value="1"/>
</dbReference>
<dbReference type="PANTHER" id="PTHR37283:SF1">
    <property type="entry name" value="PH DOMAIN-CONTAINING PROTEIN YHR131C"/>
    <property type="match status" value="1"/>
</dbReference>
<keyword evidence="4" id="KW-1185">Reference proteome</keyword>
<proteinExistence type="predicted"/>
<feature type="region of interest" description="Disordered" evidence="1">
    <location>
        <begin position="284"/>
        <end position="345"/>
    </location>
</feature>
<dbReference type="PANTHER" id="PTHR37283">
    <property type="entry name" value="PH DOMAIN-CONTAINING PROTEIN YHR131C"/>
    <property type="match status" value="1"/>
</dbReference>
<feature type="region of interest" description="Disordered" evidence="1">
    <location>
        <begin position="498"/>
        <end position="617"/>
    </location>
</feature>
<dbReference type="EMBL" id="ML991837">
    <property type="protein sequence ID" value="KAF2230678.1"/>
    <property type="molecule type" value="Genomic_DNA"/>
</dbReference>
<dbReference type="SUPFAM" id="SSF50729">
    <property type="entry name" value="PH domain-like"/>
    <property type="match status" value="1"/>
</dbReference>
<feature type="compositionally biased region" description="Low complexity" evidence="1">
    <location>
        <begin position="563"/>
        <end position="572"/>
    </location>
</feature>
<feature type="compositionally biased region" description="Acidic residues" evidence="1">
    <location>
        <begin position="315"/>
        <end position="336"/>
    </location>
</feature>
<dbReference type="Gene3D" id="2.30.29.30">
    <property type="entry name" value="Pleckstrin-homology domain (PH domain)/Phosphotyrosine-binding domain (PTB)"/>
    <property type="match status" value="1"/>
</dbReference>
<dbReference type="OrthoDB" id="5865767at2759"/>
<feature type="domain" description="PH" evidence="2">
    <location>
        <begin position="95"/>
        <end position="238"/>
    </location>
</feature>
<sequence>MSAENNAIELLGVGGISTRAERRVAEEDAISQLFRPNPRFERGYSNAPKVSLSSTYDIPSPAYSLPNHAPKPQKKRGRLSRKEDRGDQPPEYSCPHLMEGELDLKTELLTPFKLAKEHSWAPVYVVLRGPLLSIHRRAPHIITSEPQAGKMLKSYTLQNAEVGLADDCLRVELEPLNARARMMLPRNRWEAYMKDKTMFQKVKFYILRLRLEEEQILLSTHSKSRALAWLEALCSAMDIAPDIDDRTDPRSFTETRNRARRAAGHLMRNRRLVREQERLFQEHYPQFAQERPEPAITSTTRNSDLINEDSPTPPGDDDDDEEEQRDEDNDDAENEEATAQQQYPDWLIASALSSRTIRADLRQHNTNPESPTTRTPSEHISELSAMLPPSILHLRQVVHAPSSADIDPETQKWRPQHPWTYRHDVLYRRKCLPVLVSNAPRASDVIVKDAKRFKIDWDKKVLIPLDAPIDLGLAEEKEDALSSTRTLASPLLWRRKQSPDAVGNGVVQGIGKGNGTRAGTGAGGNEPAPMARITTSSGSDSNEGSSMENDPFGPRRVSESADRALGAAARGDISGAGNGQRRARRMISDLFRPKNGSGGVHGRASPIPEAVGGRELA</sequence>